<feature type="compositionally biased region" description="Acidic residues" evidence="1">
    <location>
        <begin position="932"/>
        <end position="971"/>
    </location>
</feature>
<feature type="compositionally biased region" description="Acidic residues" evidence="1">
    <location>
        <begin position="1167"/>
        <end position="1181"/>
    </location>
</feature>
<feature type="domain" description="Cadherin" evidence="3">
    <location>
        <begin position="234"/>
        <end position="371"/>
    </location>
</feature>
<feature type="compositionally biased region" description="Low complexity" evidence="1">
    <location>
        <begin position="2985"/>
        <end position="2997"/>
    </location>
</feature>
<feature type="compositionally biased region" description="Acidic residues" evidence="1">
    <location>
        <begin position="3068"/>
        <end position="3124"/>
    </location>
</feature>
<feature type="compositionally biased region" description="Acidic residues" evidence="1">
    <location>
        <begin position="1455"/>
        <end position="1468"/>
    </location>
</feature>
<name>A0A075IA30_9EURY</name>
<feature type="non-terminal residue" evidence="4">
    <location>
        <position position="1"/>
    </location>
</feature>
<feature type="compositionally biased region" description="Acidic residues" evidence="1">
    <location>
        <begin position="3252"/>
        <end position="3265"/>
    </location>
</feature>
<evidence type="ECO:0000256" key="1">
    <source>
        <dbReference type="SAM" id="MobiDB-lite"/>
    </source>
</evidence>
<dbReference type="SMART" id="SM00112">
    <property type="entry name" value="CA"/>
    <property type="match status" value="5"/>
</dbReference>
<feature type="domain" description="Cadherin" evidence="3">
    <location>
        <begin position="2"/>
        <end position="93"/>
    </location>
</feature>
<dbReference type="InterPro" id="IPR013783">
    <property type="entry name" value="Ig-like_fold"/>
</dbReference>
<dbReference type="PANTHER" id="PTHR10199">
    <property type="entry name" value="THROMBOSPONDIN"/>
    <property type="match status" value="1"/>
</dbReference>
<feature type="compositionally biased region" description="Acidic residues" evidence="1">
    <location>
        <begin position="2202"/>
        <end position="2226"/>
    </location>
</feature>
<keyword evidence="2" id="KW-1133">Transmembrane helix</keyword>
<feature type="compositionally biased region" description="Acidic residues" evidence="1">
    <location>
        <begin position="1243"/>
        <end position="1264"/>
    </location>
</feature>
<evidence type="ECO:0000259" key="3">
    <source>
        <dbReference type="PROSITE" id="PS50268"/>
    </source>
</evidence>
<dbReference type="InterPro" id="IPR018247">
    <property type="entry name" value="EF_Hand_1_Ca_BS"/>
</dbReference>
<dbReference type="PROSITE" id="PS00018">
    <property type="entry name" value="EF_HAND_1"/>
    <property type="match status" value="1"/>
</dbReference>
<reference evidence="4" key="1">
    <citation type="journal article" date="2014" name="Genome Biol. Evol.">
        <title>Pangenome evidence for extensive interdomain horizontal transfer affecting lineage core and shell genes in uncultured planktonic thaumarchaeota and euryarchaeota.</title>
        <authorList>
            <person name="Deschamps P."/>
            <person name="Zivanovic Y."/>
            <person name="Moreira D."/>
            <person name="Rodriguez-Valera F."/>
            <person name="Lopez-Garcia P."/>
        </authorList>
    </citation>
    <scope>NUCLEOTIDE SEQUENCE</scope>
</reference>
<feature type="region of interest" description="Disordered" evidence="1">
    <location>
        <begin position="2560"/>
        <end position="2706"/>
    </location>
</feature>
<feature type="compositionally biased region" description="Acidic residues" evidence="1">
    <location>
        <begin position="2560"/>
        <end position="2575"/>
    </location>
</feature>
<feature type="region of interest" description="Disordered" evidence="1">
    <location>
        <begin position="2899"/>
        <end position="3278"/>
    </location>
</feature>
<feature type="region of interest" description="Disordered" evidence="1">
    <location>
        <begin position="2039"/>
        <end position="2060"/>
    </location>
</feature>
<feature type="region of interest" description="Disordered" evidence="1">
    <location>
        <begin position="2080"/>
        <end position="2152"/>
    </location>
</feature>
<dbReference type="Gene3D" id="4.10.1080.10">
    <property type="entry name" value="TSP type-3 repeat"/>
    <property type="match status" value="9"/>
</dbReference>
<feature type="transmembrane region" description="Helical" evidence="2">
    <location>
        <begin position="3284"/>
        <end position="3303"/>
    </location>
</feature>
<dbReference type="GO" id="GO:0016020">
    <property type="term" value="C:membrane"/>
    <property type="evidence" value="ECO:0007669"/>
    <property type="project" value="InterPro"/>
</dbReference>
<feature type="region of interest" description="Disordered" evidence="1">
    <location>
        <begin position="2202"/>
        <end position="2246"/>
    </location>
</feature>
<feature type="region of interest" description="Disordered" evidence="1">
    <location>
        <begin position="1152"/>
        <end position="1303"/>
    </location>
</feature>
<accession>A0A075IA30</accession>
<feature type="compositionally biased region" description="Acidic residues" evidence="1">
    <location>
        <begin position="3175"/>
        <end position="3239"/>
    </location>
</feature>
<dbReference type="PANTHER" id="PTHR10199:SF119">
    <property type="entry name" value="RE20510P"/>
    <property type="match status" value="1"/>
</dbReference>
<dbReference type="InterPro" id="IPR006644">
    <property type="entry name" value="Cadg"/>
</dbReference>
<dbReference type="InterPro" id="IPR002126">
    <property type="entry name" value="Cadherin-like_dom"/>
</dbReference>
<dbReference type="EMBL" id="KF901268">
    <property type="protein sequence ID" value="AIF24650.1"/>
    <property type="molecule type" value="Genomic_DNA"/>
</dbReference>
<dbReference type="SMART" id="SM00736">
    <property type="entry name" value="CADG"/>
    <property type="match status" value="6"/>
</dbReference>
<feature type="compositionally biased region" description="Acidic residues" evidence="1">
    <location>
        <begin position="2650"/>
        <end position="2679"/>
    </location>
</feature>
<feature type="compositionally biased region" description="Acidic residues" evidence="1">
    <location>
        <begin position="2118"/>
        <end position="2151"/>
    </location>
</feature>
<feature type="compositionally biased region" description="Low complexity" evidence="1">
    <location>
        <begin position="2080"/>
        <end position="2093"/>
    </location>
</feature>
<feature type="compositionally biased region" description="Acidic residues" evidence="1">
    <location>
        <begin position="2941"/>
        <end position="2954"/>
    </location>
</feature>
<feature type="region of interest" description="Disordered" evidence="1">
    <location>
        <begin position="2846"/>
        <end position="2867"/>
    </location>
</feature>
<feature type="compositionally biased region" description="Acidic residues" evidence="1">
    <location>
        <begin position="1278"/>
        <end position="1303"/>
    </location>
</feature>
<dbReference type="GO" id="GO:0007156">
    <property type="term" value="P:homophilic cell adhesion via plasma membrane adhesion molecules"/>
    <property type="evidence" value="ECO:0007669"/>
    <property type="project" value="InterPro"/>
</dbReference>
<dbReference type="SUPFAM" id="SSF103647">
    <property type="entry name" value="TSP type-3 repeat"/>
    <property type="match status" value="5"/>
</dbReference>
<feature type="region of interest" description="Disordered" evidence="1">
    <location>
        <begin position="1441"/>
        <end position="1539"/>
    </location>
</feature>
<feature type="compositionally biased region" description="Acidic residues" evidence="1">
    <location>
        <begin position="2998"/>
        <end position="3025"/>
    </location>
</feature>
<sequence length="3309" mass="342287">GTAVDEDAAYSYSITTSDDDSDSSDTWTISSSTVSWLTMAHTAGASTATLSGTPANGDVGSHSVTVTVADAAGLTDTETFTIVVTNTNDAPTISSIAVTSVDEDAAYSYTTTASDVDVGDTVTLTCTTVPAWLTCTAGALSGTPDNDDVGSHSVVITASDGNGGSVTDSFSIAVANTNDAPTITSAAVTAATEDAAYTYTVTTADVDTNDGVTLTGTTVPSWLTFTASTGVLAGTPLDANVGDNSVVITASDGDASVTDTFTIVVANTNDAPSVSSTAVIAVNEDASYSYSIATSDDDSDSSDSWTITSTSVSWLTLTHTAGASTATLAGTPDDGDVGSYSVTVTVADAAGATGTQAFTIVVTNTNDAPSITSTAGTAVDEDAAYSYSITTSDDDSDSSDTWTITSTSVSWLTMTDAGDGTATLAGTPANGDVGSHSVTVTVADAAGLTDTETFSIAVANTNDAPTISSAAITSATEDVAYSYTVTVADVDPTVTTSLCDITNSGASATCTFTLPAGETLDLSWSHDYYGSEFSMDVTKPDATTDSYGPYSNGVNSYSTTYTDAGSYTVLVEDSWADGGGAASASYDIGDSYTLAGTTIPSWMAFDTSTGILSGTPGDAEVGDHSVVITATDESSATGTDSFTISVADVNDAPAGSSVTTTLCDLVNGDGSTGGSATDPSCTATLPAGETLDLAFGDTSNYGSEFSMTVLTPGATTDTYAYNDGPVSYTTAGDYTIQILDSYGDGGGYVTASWTATTIIQVFGDLYDDETLTADSSLLTDADGVGTLSYQWADQDGDITGATSVTYTIGACCDVLGDTYSVTVSYTDNHSNAEAITSATTSAVTFNPNGDLDGDGIINSVDTDDDGDGWIDTVDVFPLDSTEWLDTDSDGIGNNADTDDDNDGVADADDDFPLDSSEQWDADGDGWGHNADNDDDGDGIEDADDSDRDGDGDANVDDQFPDNYNEWDDTDSDSIGNNADTDDDGDSVLDTADSCPIGDIGWTSDATTDYDTDGCQDSSSEDPDDDNDGHADDSSMVTTMYTISATDSWGDGGHEIVVTDGSGVTLCTLGTYSTGAFDSWPDASCTFALSSGPATVTHETGESYWAELTVTLTDLSGITSDISPTTSSLETLATLTELSVTSGQAGDACATGDLGWTQSSTTDHDTDGCQDSDEDTDDDNDGMADTADSCSAGDLDWTSDSTTDYDTDGCQDSAEDTDDDNDGVADSADSCAVGDLGWTSDSTTDNDGDGCQDSGTEDDDDDNDGYADGSDVFPLDSTEWADNDADGTGDNADTDDDNDGSLDVDDAFPFDVDAWIDTDGDGMADEFPNLSVNTATTFYAISGTDAYSDDAHVLRVTHSDGTVLCEITVDSSAGVSCPPLGLTSGTAVVEIYSDYYYWEWDVTITTPSGTSTTYDYYDIGCTSSCRDTWATITTLTELSTFTTAAPPTSPYGTSLDYDDDGDTVLDVDEVAAGTDPLDTDTDDDGDDDANDQFPLNAAEWDDTDGDAPSGSDGTGYGDNSDDFPTDACANVDTDGDGQPDTIVTGCTTTLTEDVDDDADGVSDVYDAFPLDATETTDTDSDGIGNNADLDDDGDMWPDAHPDWAPLDSTEWVDSDGDGIGNNADADDDNDGTPDGDDTYPHDYDNDGWGDAFELACGTSPTSATDFPLDNDADTVGTIATSDSSGAPNGVNLCDSIDDDDDNDGYLDISYTTVQLCSGYGQTNPGTEWYTSANYPNPPTGDYIAVDAGSSPWGDDNYPTDDSVSCTFTLPAGETLTVTLNTGSYGGEARVTVVEPDGTSTLHSGYASGSINTVGTYTAAGSYTVSYGDSYGDGCNPSTYYGACYVQASYVASSGSDKFQFDYEAWFDTDDDGLTDYIDPNSTIFAYTTVQLCSGYGQTNPGTEWYTSANYGGAPVGDYIAVDPGSITYTDDVSGVDDSVSCTFTLPAGETLTVIFEAASYGSEARVTVVEPSGTSTIYGAGPYFGSGSSNTIGTYTAAGSYTVTYADTYGDGCNPSTGSYGACYVQASYTYISGTTVPSTTTYGTSVDSDDDGDGYSDLDEGDAYDTATAALCDDGSAYASSSDSLDASSTPADMDGDLTCDALDSDRDGDGYANSVDDFPDDVNEWIDTDADGTGDNTDVDDDGDGTDDVADAFPLDLCADTDSDGDGRPDSMVASCTSTLVLDGDDDNDGYWDVVDAFPLDDTEWDDYDGDGTGDNADEDDDNDGTSDANDPFPTNECASEDFDGDGMPDDFLSAGCGSTVASASFESASAGGQYTDTGNASADHALANNAGESDVNYASAYTACSSGGFVTVSFTCTFTVAEGESMMPSIVTAYTYAYFDMTLTGPSGHLLFSQGNGDYYTSWASNGGVTWGPYTEAGDYTWSQSHYPFGSYAMISFSAAVTGSDLGYSANYVTTGGVGMTDGDYFGITDYSGTVGAFTDGSQGYQMSDTDGIAQLAFEPVSDADSVSIDIFVQSTGWESADYITISYVGASSTTVLLDTNGYDIDIDFASMEGAWTTVSADVSGAGYLMVEFASNSGSEAIYLDNVVVTSDGLDVDADDDNDGFDDVVDDCPYDANEHTDTDGDGYCDVQDTDDDNDGTYDWNDEFPLNPDEQTDSDQDGIGDNADDDDDNDGVLDINDAFPNDPTESSDFDGDGTGDNADLDDDGDNVPDTEDPFPLDGSAWIDTDGDGIADYTGPPPFSGDFESGSLGGGWLASGNAPWFVQSNTVISGVYSAETGDIGEGQSSKLEIIVNGLNGTGEFAYQTSSEANWDFLVFCIDNSAGCLRTSGFTMRWSGITAGTYQFPVTAGFHTYTWVYWKDASISSNQDTVWIDDVDIPVPSGITNLDTDDDNDGTLDEDDLDPLDPCIGLDTDGDGYADNLGAAMLNGSACDPAAYTIDEDDDDDTWSDDDEATCGTDPLDVNSTPADFDGDHICDISDADDDNDGYDDVNDAFPNDPSEVNDNDNDGIGDNADTDDDNDGITDGLDAFPNDATETIDTDGDGTGDNADTDDDNDGVDDGDDAFPLNPSEWDDTDSDGLGNNVDPDDDGDGVADVADPFPLDSSEWADDDGDGIGNNADDDDDGDGVDDDDDAFPEDPSEWDDMDGDGQGDNSDADDDGDGVNDGIDVFPADSSEWVDSDGDGIGDNSDTDDDGDGTADVNDAFPLNPSEDHDLDGDGIGDNADSDDDGDGSADVDDAFPTDPSEWDDTDGDGEGNNADTDDDGDGESDAREDECGSDSLDPDAVPSDYDADGICDSSDTDNTDGPGYVPEEDTNLGWSNVVPGFPSLFAAIALIGAAFLGRRKDD</sequence>
<feature type="compositionally biased region" description="Acidic residues" evidence="1">
    <location>
        <begin position="896"/>
        <end position="923"/>
    </location>
</feature>
<organism evidence="4">
    <name type="scientific">uncultured marine group II/III euryarchaeote SAT1000_36_D10</name>
    <dbReference type="NCBI Taxonomy" id="1456578"/>
    <lineage>
        <taxon>Archaea</taxon>
        <taxon>Methanobacteriati</taxon>
        <taxon>Methanobacteriota</taxon>
        <taxon>environmental samples</taxon>
    </lineage>
</organism>
<keyword evidence="2" id="KW-0812">Transmembrane</keyword>
<feature type="compositionally biased region" description="Acidic residues" evidence="1">
    <location>
        <begin position="1476"/>
        <end position="1489"/>
    </location>
</feature>
<dbReference type="Gene3D" id="2.60.40.10">
    <property type="entry name" value="Immunoglobulins"/>
    <property type="match status" value="6"/>
</dbReference>
<feature type="compositionally biased region" description="Acidic residues" evidence="1">
    <location>
        <begin position="2901"/>
        <end position="2916"/>
    </location>
</feature>
<feature type="compositionally biased region" description="Acidic residues" evidence="1">
    <location>
        <begin position="3138"/>
        <end position="3159"/>
    </location>
</feature>
<feature type="compositionally biased region" description="Acidic residues" evidence="1">
    <location>
        <begin position="2047"/>
        <end position="2060"/>
    </location>
</feature>
<dbReference type="InterPro" id="IPR028974">
    <property type="entry name" value="TSP_type-3_rpt"/>
</dbReference>
<keyword evidence="2" id="KW-0472">Membrane</keyword>
<feature type="compositionally biased region" description="Acidic residues" evidence="1">
    <location>
        <begin position="2850"/>
        <end position="2866"/>
    </location>
</feature>
<feature type="compositionally biased region" description="Acidic residues" evidence="1">
    <location>
        <begin position="1202"/>
        <end position="1222"/>
    </location>
</feature>
<feature type="region of interest" description="Disordered" evidence="1">
    <location>
        <begin position="884"/>
        <end position="1033"/>
    </location>
</feature>
<feature type="compositionally biased region" description="Acidic residues" evidence="1">
    <location>
        <begin position="2615"/>
        <end position="2636"/>
    </location>
</feature>
<feature type="compositionally biased region" description="Low complexity" evidence="1">
    <location>
        <begin position="1441"/>
        <end position="1454"/>
    </location>
</feature>
<feature type="compositionally biased region" description="Acidic residues" evidence="1">
    <location>
        <begin position="1623"/>
        <end position="1636"/>
    </location>
</feature>
<dbReference type="SUPFAM" id="SSF49313">
    <property type="entry name" value="Cadherin-like"/>
    <property type="match status" value="6"/>
</dbReference>
<feature type="compositionally biased region" description="Acidic residues" evidence="1">
    <location>
        <begin position="1007"/>
        <end position="1026"/>
    </location>
</feature>
<feature type="compositionally biased region" description="Low complexity" evidence="1">
    <location>
        <begin position="1182"/>
        <end position="1201"/>
    </location>
</feature>
<feature type="domain" description="Cadherin" evidence="3">
    <location>
        <begin position="377"/>
        <end position="467"/>
    </location>
</feature>
<evidence type="ECO:0000256" key="2">
    <source>
        <dbReference type="SAM" id="Phobius"/>
    </source>
</evidence>
<feature type="compositionally biased region" description="Acidic residues" evidence="1">
    <location>
        <begin position="2585"/>
        <end position="2607"/>
    </location>
</feature>
<protein>
    <submittedName>
        <fullName evidence="4">Putative outer membrane adhesin-like protein</fullName>
    </submittedName>
</protein>
<feature type="compositionally biased region" description="Acidic residues" evidence="1">
    <location>
        <begin position="2963"/>
        <end position="2984"/>
    </location>
</feature>
<dbReference type="GO" id="GO:0005509">
    <property type="term" value="F:calcium ion binding"/>
    <property type="evidence" value="ECO:0007669"/>
    <property type="project" value="InterPro"/>
</dbReference>
<dbReference type="PROSITE" id="PS50268">
    <property type="entry name" value="CADHERIN_2"/>
    <property type="match status" value="3"/>
</dbReference>
<dbReference type="InterPro" id="IPR015919">
    <property type="entry name" value="Cadherin-like_sf"/>
</dbReference>
<evidence type="ECO:0000313" key="4">
    <source>
        <dbReference type="EMBL" id="AIF24650.1"/>
    </source>
</evidence>
<dbReference type="Pfam" id="PF05345">
    <property type="entry name" value="He_PIG"/>
    <property type="match status" value="6"/>
</dbReference>
<feature type="region of interest" description="Disordered" evidence="1">
    <location>
        <begin position="1570"/>
        <end position="1642"/>
    </location>
</feature>
<proteinExistence type="predicted"/>